<protein>
    <submittedName>
        <fullName evidence="1">Uncharacterized protein</fullName>
    </submittedName>
</protein>
<evidence type="ECO:0000313" key="2">
    <source>
        <dbReference type="Proteomes" id="UP000799438"/>
    </source>
</evidence>
<accession>A0A6A6AYW5</accession>
<dbReference type="GeneID" id="54292581"/>
<dbReference type="Proteomes" id="UP000799438">
    <property type="component" value="Unassembled WGS sequence"/>
</dbReference>
<gene>
    <name evidence="1" type="ORF">K452DRAFT_115835</name>
</gene>
<dbReference type="RefSeq" id="XP_033392688.1">
    <property type="nucleotide sequence ID" value="XM_033535087.1"/>
</dbReference>
<keyword evidence="2" id="KW-1185">Reference proteome</keyword>
<evidence type="ECO:0000313" key="1">
    <source>
        <dbReference type="EMBL" id="KAF2136970.1"/>
    </source>
</evidence>
<sequence length="80" mass="8083">MIPICGGLVSVGSAARFVVAHSSAAGCVDSGTVGFAGLSGSSCRVRILRARASLHHCLLLLPTVGGFASSPRGYRAIAVW</sequence>
<proteinExistence type="predicted"/>
<dbReference type="EMBL" id="ML995509">
    <property type="protein sequence ID" value="KAF2136970.1"/>
    <property type="molecule type" value="Genomic_DNA"/>
</dbReference>
<reference evidence="1" key="1">
    <citation type="journal article" date="2020" name="Stud. Mycol.">
        <title>101 Dothideomycetes genomes: a test case for predicting lifestyles and emergence of pathogens.</title>
        <authorList>
            <person name="Haridas S."/>
            <person name="Albert R."/>
            <person name="Binder M."/>
            <person name="Bloem J."/>
            <person name="Labutti K."/>
            <person name="Salamov A."/>
            <person name="Andreopoulos B."/>
            <person name="Baker S."/>
            <person name="Barry K."/>
            <person name="Bills G."/>
            <person name="Bluhm B."/>
            <person name="Cannon C."/>
            <person name="Castanera R."/>
            <person name="Culley D."/>
            <person name="Daum C."/>
            <person name="Ezra D."/>
            <person name="Gonzalez J."/>
            <person name="Henrissat B."/>
            <person name="Kuo A."/>
            <person name="Liang C."/>
            <person name="Lipzen A."/>
            <person name="Lutzoni F."/>
            <person name="Magnuson J."/>
            <person name="Mondo S."/>
            <person name="Nolan M."/>
            <person name="Ohm R."/>
            <person name="Pangilinan J."/>
            <person name="Park H.-J."/>
            <person name="Ramirez L."/>
            <person name="Alfaro M."/>
            <person name="Sun H."/>
            <person name="Tritt A."/>
            <person name="Yoshinaga Y."/>
            <person name="Zwiers L.-H."/>
            <person name="Turgeon B."/>
            <person name="Goodwin S."/>
            <person name="Spatafora J."/>
            <person name="Crous P."/>
            <person name="Grigoriev I."/>
        </authorList>
    </citation>
    <scope>NUCLEOTIDE SEQUENCE</scope>
    <source>
        <strain evidence="1">CBS 121167</strain>
    </source>
</reference>
<name>A0A6A6AYW5_9PEZI</name>
<organism evidence="1 2">
    <name type="scientific">Aplosporella prunicola CBS 121167</name>
    <dbReference type="NCBI Taxonomy" id="1176127"/>
    <lineage>
        <taxon>Eukaryota</taxon>
        <taxon>Fungi</taxon>
        <taxon>Dikarya</taxon>
        <taxon>Ascomycota</taxon>
        <taxon>Pezizomycotina</taxon>
        <taxon>Dothideomycetes</taxon>
        <taxon>Dothideomycetes incertae sedis</taxon>
        <taxon>Botryosphaeriales</taxon>
        <taxon>Aplosporellaceae</taxon>
        <taxon>Aplosporella</taxon>
    </lineage>
</organism>
<dbReference type="AlphaFoldDB" id="A0A6A6AYW5"/>